<evidence type="ECO:0000259" key="3">
    <source>
        <dbReference type="PROSITE" id="PS50075"/>
    </source>
</evidence>
<name>A0A101NME8_9ACTN</name>
<sequence>MEANELKSVESTVLEAWCGALGLDVVAPDVPFAALGGDSMRAVRVLSRLWRELGVELPVHTLGNDTTAAELATAVRAHMSGPTA</sequence>
<comment type="caution">
    <text evidence="4">The sequence shown here is derived from an EMBL/GenBank/DDBJ whole genome shotgun (WGS) entry which is preliminary data.</text>
</comment>
<evidence type="ECO:0000313" key="4">
    <source>
        <dbReference type="EMBL" id="KUM95983.1"/>
    </source>
</evidence>
<organism evidence="4 5">
    <name type="scientific">Streptomyces yokosukanensis</name>
    <dbReference type="NCBI Taxonomy" id="67386"/>
    <lineage>
        <taxon>Bacteria</taxon>
        <taxon>Bacillati</taxon>
        <taxon>Actinomycetota</taxon>
        <taxon>Actinomycetes</taxon>
        <taxon>Kitasatosporales</taxon>
        <taxon>Streptomycetaceae</taxon>
        <taxon>Streptomyces</taxon>
    </lineage>
</organism>
<dbReference type="PROSITE" id="PS00012">
    <property type="entry name" value="PHOSPHOPANTETHEINE"/>
    <property type="match status" value="1"/>
</dbReference>
<dbReference type="OrthoDB" id="3483265at2"/>
<feature type="domain" description="Carrier" evidence="3">
    <location>
        <begin position="4"/>
        <end position="79"/>
    </location>
</feature>
<dbReference type="SUPFAM" id="SSF47336">
    <property type="entry name" value="ACP-like"/>
    <property type="match status" value="1"/>
</dbReference>
<dbReference type="EMBL" id="LMWN01000104">
    <property type="protein sequence ID" value="KUM95983.1"/>
    <property type="molecule type" value="Genomic_DNA"/>
</dbReference>
<dbReference type="InterPro" id="IPR009081">
    <property type="entry name" value="PP-bd_ACP"/>
</dbReference>
<dbReference type="AlphaFoldDB" id="A0A101NME8"/>
<dbReference type="Gene3D" id="1.10.1200.10">
    <property type="entry name" value="ACP-like"/>
    <property type="match status" value="1"/>
</dbReference>
<reference evidence="4 5" key="1">
    <citation type="submission" date="2015-10" db="EMBL/GenBank/DDBJ databases">
        <title>Draft genome sequence of Streptomyces yokosukanensis DSM 40224, type strain for the species Streptomyces yokosukanensis.</title>
        <authorList>
            <person name="Ruckert C."/>
            <person name="Winkler A."/>
            <person name="Kalinowski J."/>
            <person name="Kampfer P."/>
            <person name="Glaeser S."/>
        </authorList>
    </citation>
    <scope>NUCLEOTIDE SEQUENCE [LARGE SCALE GENOMIC DNA]</scope>
    <source>
        <strain evidence="4 5">DSM 40224</strain>
    </source>
</reference>
<dbReference type="InterPro" id="IPR006162">
    <property type="entry name" value="Ppantetheine_attach_site"/>
</dbReference>
<dbReference type="InterPro" id="IPR036736">
    <property type="entry name" value="ACP-like_sf"/>
</dbReference>
<evidence type="ECO:0000256" key="1">
    <source>
        <dbReference type="ARBA" id="ARBA00022450"/>
    </source>
</evidence>
<dbReference type="GO" id="GO:0031177">
    <property type="term" value="F:phosphopantetheine binding"/>
    <property type="evidence" value="ECO:0007669"/>
    <property type="project" value="InterPro"/>
</dbReference>
<gene>
    <name evidence="4" type="ORF">AQI95_42925</name>
</gene>
<dbReference type="InterPro" id="IPR020806">
    <property type="entry name" value="PKS_PP-bd"/>
</dbReference>
<keyword evidence="2" id="KW-0597">Phosphoprotein</keyword>
<dbReference type="RefSeq" id="WP_067136794.1">
    <property type="nucleotide sequence ID" value="NZ_JBFACD010000015.1"/>
</dbReference>
<evidence type="ECO:0000313" key="5">
    <source>
        <dbReference type="Proteomes" id="UP000053127"/>
    </source>
</evidence>
<dbReference type="GO" id="GO:0017000">
    <property type="term" value="P:antibiotic biosynthetic process"/>
    <property type="evidence" value="ECO:0007669"/>
    <property type="project" value="UniProtKB-ARBA"/>
</dbReference>
<dbReference type="PROSITE" id="PS50075">
    <property type="entry name" value="CARRIER"/>
    <property type="match status" value="1"/>
</dbReference>
<dbReference type="Pfam" id="PF00550">
    <property type="entry name" value="PP-binding"/>
    <property type="match status" value="1"/>
</dbReference>
<protein>
    <recommendedName>
        <fullName evidence="3">Carrier domain-containing protein</fullName>
    </recommendedName>
</protein>
<dbReference type="STRING" id="67386.AQI95_42925"/>
<evidence type="ECO:0000256" key="2">
    <source>
        <dbReference type="ARBA" id="ARBA00022553"/>
    </source>
</evidence>
<accession>A0A101NME8</accession>
<keyword evidence="1" id="KW-0596">Phosphopantetheine</keyword>
<proteinExistence type="predicted"/>
<dbReference type="Proteomes" id="UP000053127">
    <property type="component" value="Unassembled WGS sequence"/>
</dbReference>
<dbReference type="SMART" id="SM00823">
    <property type="entry name" value="PKS_PP"/>
    <property type="match status" value="1"/>
</dbReference>
<keyword evidence="5" id="KW-1185">Reference proteome</keyword>